<reference evidence="2" key="1">
    <citation type="submission" date="2022-01" db="UniProtKB">
        <authorList>
            <consortium name="EnsemblMetazoa"/>
        </authorList>
    </citation>
    <scope>IDENTIFICATION</scope>
</reference>
<feature type="compositionally biased region" description="Polar residues" evidence="1">
    <location>
        <begin position="127"/>
        <end position="136"/>
    </location>
</feature>
<feature type="compositionally biased region" description="Basic residues" evidence="1">
    <location>
        <begin position="319"/>
        <end position="343"/>
    </location>
</feature>
<accession>A0A8I6RXR0</accession>
<sequence length="412" mass="45666">MGTTMSDITVGGSTSHKSTEEFDDNCSVGSVEDGKYSPISFYPCPENDSRKMRSSSPIASASSSRNSSSTENGLSSNSFSESFSHAKSQPRWVEPDNSKGIQVNARDLPSKRKTSKKTGANEKKKQNSLTHPNSSHRITRSKSKQMQSTETIQITCPIREEAEETESAPIYHQQTIYEQSAENVLLLEERQENPDSANSISKESEIPTNEANFEDRLTETSNQSIELTQQKSLTLNIVGLQGMNNQTVQPFNIVIPSDNEIKTVNISFNQEKIGSPKVKLQTEEKHTSPMQSTSSGYNCYTPKSKGKMENLATCPISKQSKRKSTKSTSKKKVNSSKKGKHSRMPNYSDSSSCDSSDEYDSSDCCSCSFCSDGYDSSNYSSSSSSNCYCWENYRCAPKKQTKKLTKKKSTKK</sequence>
<evidence type="ECO:0000313" key="3">
    <source>
        <dbReference type="Proteomes" id="UP000494040"/>
    </source>
</evidence>
<protein>
    <submittedName>
        <fullName evidence="2">Uncharacterized protein</fullName>
    </submittedName>
</protein>
<organism evidence="2 3">
    <name type="scientific">Cimex lectularius</name>
    <name type="common">Bed bug</name>
    <name type="synonym">Acanthia lectularia</name>
    <dbReference type="NCBI Taxonomy" id="79782"/>
    <lineage>
        <taxon>Eukaryota</taxon>
        <taxon>Metazoa</taxon>
        <taxon>Ecdysozoa</taxon>
        <taxon>Arthropoda</taxon>
        <taxon>Hexapoda</taxon>
        <taxon>Insecta</taxon>
        <taxon>Pterygota</taxon>
        <taxon>Neoptera</taxon>
        <taxon>Paraneoptera</taxon>
        <taxon>Hemiptera</taxon>
        <taxon>Heteroptera</taxon>
        <taxon>Panheteroptera</taxon>
        <taxon>Cimicomorpha</taxon>
        <taxon>Cimicidae</taxon>
        <taxon>Cimex</taxon>
    </lineage>
</organism>
<feature type="region of interest" description="Disordered" evidence="1">
    <location>
        <begin position="1"/>
        <end position="151"/>
    </location>
</feature>
<feature type="compositionally biased region" description="Polar residues" evidence="1">
    <location>
        <begin position="1"/>
        <end position="16"/>
    </location>
</feature>
<feature type="region of interest" description="Disordered" evidence="1">
    <location>
        <begin position="312"/>
        <end position="352"/>
    </location>
</feature>
<dbReference type="KEGG" id="clec:106668044"/>
<keyword evidence="3" id="KW-1185">Reference proteome</keyword>
<feature type="compositionally biased region" description="Polar residues" evidence="1">
    <location>
        <begin position="288"/>
        <end position="298"/>
    </location>
</feature>
<dbReference type="RefSeq" id="XP_014251937.1">
    <property type="nucleotide sequence ID" value="XM_014396451.2"/>
</dbReference>
<dbReference type="EnsemblMetazoa" id="XM_014396451.2">
    <property type="protein sequence ID" value="XP_014251937.1"/>
    <property type="gene ID" value="LOC106668044"/>
</dbReference>
<dbReference type="Proteomes" id="UP000494040">
    <property type="component" value="Unassembled WGS sequence"/>
</dbReference>
<evidence type="ECO:0000256" key="1">
    <source>
        <dbReference type="SAM" id="MobiDB-lite"/>
    </source>
</evidence>
<name>A0A8I6RXR0_CIMLE</name>
<dbReference type="GeneID" id="106668044"/>
<dbReference type="AlphaFoldDB" id="A0A8I6RXR0"/>
<evidence type="ECO:0000313" key="2">
    <source>
        <dbReference type="EnsemblMetazoa" id="XP_014251937.1"/>
    </source>
</evidence>
<feature type="region of interest" description="Disordered" evidence="1">
    <location>
        <begin position="277"/>
        <end position="299"/>
    </location>
</feature>
<proteinExistence type="predicted"/>
<feature type="compositionally biased region" description="Low complexity" evidence="1">
    <location>
        <begin position="54"/>
        <end position="83"/>
    </location>
</feature>